<accession>A0A4Y6UM66</accession>
<evidence type="ECO:0000313" key="2">
    <source>
        <dbReference type="Proteomes" id="UP000316313"/>
    </source>
</evidence>
<proteinExistence type="predicted"/>
<keyword evidence="2" id="KW-1185">Reference proteome</keyword>
<dbReference type="RefSeq" id="WP_141461383.1">
    <property type="nucleotide sequence ID" value="NZ_CP038141.1"/>
</dbReference>
<reference evidence="1 2" key="1">
    <citation type="submission" date="2019-03" db="EMBL/GenBank/DDBJ databases">
        <title>The complete genome sequence of Swingsia samuiensis NBRC107927(T).</title>
        <authorList>
            <person name="Chua K.-O."/>
            <person name="Chan K.-G."/>
            <person name="See-Too W.-S."/>
        </authorList>
    </citation>
    <scope>NUCLEOTIDE SEQUENCE [LARGE SCALE GENOMIC DNA]</scope>
    <source>
        <strain evidence="1 2">AH83</strain>
    </source>
</reference>
<evidence type="ECO:0008006" key="3">
    <source>
        <dbReference type="Google" id="ProtNLM"/>
    </source>
</evidence>
<evidence type="ECO:0000313" key="1">
    <source>
        <dbReference type="EMBL" id="QDH17437.1"/>
    </source>
</evidence>
<dbReference type="EMBL" id="CP038141">
    <property type="protein sequence ID" value="QDH17437.1"/>
    <property type="molecule type" value="Genomic_DNA"/>
</dbReference>
<gene>
    <name evidence="1" type="ORF">E3D00_07570</name>
</gene>
<name>A0A4Y6UM66_9PROT</name>
<organism evidence="1 2">
    <name type="scientific">Swingsia samuiensis</name>
    <dbReference type="NCBI Taxonomy" id="1293412"/>
    <lineage>
        <taxon>Bacteria</taxon>
        <taxon>Pseudomonadati</taxon>
        <taxon>Pseudomonadota</taxon>
        <taxon>Alphaproteobacteria</taxon>
        <taxon>Acetobacterales</taxon>
        <taxon>Acetobacteraceae</taxon>
        <taxon>Swingsia</taxon>
    </lineage>
</organism>
<dbReference type="KEGG" id="ssam:E3D00_07570"/>
<dbReference type="AlphaFoldDB" id="A0A4Y6UM66"/>
<sequence>MEHKHDPVLPIVEAILARENITPTAFGMKSIGDPRLVSDLRNGRELRSSTRDRVFDFIRQISSESLIAHTLRPRPTSRKEAAHA</sequence>
<dbReference type="OrthoDB" id="7376075at2"/>
<protein>
    <recommendedName>
        <fullName evidence="3">XRE family transcriptional regulator</fullName>
    </recommendedName>
</protein>
<dbReference type="Proteomes" id="UP000316313">
    <property type="component" value="Chromosome"/>
</dbReference>